<keyword evidence="3" id="KW-1185">Reference proteome</keyword>
<feature type="region of interest" description="Disordered" evidence="1">
    <location>
        <begin position="165"/>
        <end position="268"/>
    </location>
</feature>
<organism evidence="2 3">
    <name type="scientific">Coprinopsis cinerea (strain Okayama-7 / 130 / ATCC MYA-4618 / FGSC 9003)</name>
    <name type="common">Inky cap fungus</name>
    <name type="synonym">Hormographiella aspergillata</name>
    <dbReference type="NCBI Taxonomy" id="240176"/>
    <lineage>
        <taxon>Eukaryota</taxon>
        <taxon>Fungi</taxon>
        <taxon>Dikarya</taxon>
        <taxon>Basidiomycota</taxon>
        <taxon>Agaricomycotina</taxon>
        <taxon>Agaricomycetes</taxon>
        <taxon>Agaricomycetidae</taxon>
        <taxon>Agaricales</taxon>
        <taxon>Agaricineae</taxon>
        <taxon>Psathyrellaceae</taxon>
        <taxon>Coprinopsis</taxon>
    </lineage>
</organism>
<dbReference type="VEuPathDB" id="FungiDB:CC1G_01732"/>
<feature type="region of interest" description="Disordered" evidence="1">
    <location>
        <begin position="1"/>
        <end position="100"/>
    </location>
</feature>
<dbReference type="KEGG" id="cci:CC1G_01732"/>
<accession>A8N2L5</accession>
<gene>
    <name evidence="2" type="ORF">CC1G_01732</name>
</gene>
<dbReference type="InParanoid" id="A8N2L5"/>
<feature type="compositionally biased region" description="Basic residues" evidence="1">
    <location>
        <begin position="37"/>
        <end position="47"/>
    </location>
</feature>
<feature type="compositionally biased region" description="Basic and acidic residues" evidence="1">
    <location>
        <begin position="235"/>
        <end position="260"/>
    </location>
</feature>
<evidence type="ECO:0000256" key="1">
    <source>
        <dbReference type="SAM" id="MobiDB-lite"/>
    </source>
</evidence>
<feature type="compositionally biased region" description="Basic and acidic residues" evidence="1">
    <location>
        <begin position="75"/>
        <end position="84"/>
    </location>
</feature>
<evidence type="ECO:0000313" key="3">
    <source>
        <dbReference type="Proteomes" id="UP000001861"/>
    </source>
</evidence>
<name>A8N2L5_COPC7</name>
<dbReference type="RefSeq" id="XP_001829052.1">
    <property type="nucleotide sequence ID" value="XM_001829000.1"/>
</dbReference>
<dbReference type="AlphaFoldDB" id="A8N2L5"/>
<dbReference type="OrthoDB" id="10251155at2759"/>
<dbReference type="GeneID" id="6005478"/>
<reference evidence="2 3" key="1">
    <citation type="journal article" date="2010" name="Proc. Natl. Acad. Sci. U.S.A.">
        <title>Insights into evolution of multicellular fungi from the assembled chromosomes of the mushroom Coprinopsis cinerea (Coprinus cinereus).</title>
        <authorList>
            <person name="Stajich J.E."/>
            <person name="Wilke S.K."/>
            <person name="Ahren D."/>
            <person name="Au C.H."/>
            <person name="Birren B.W."/>
            <person name="Borodovsky M."/>
            <person name="Burns C."/>
            <person name="Canback B."/>
            <person name="Casselton L.A."/>
            <person name="Cheng C.K."/>
            <person name="Deng J."/>
            <person name="Dietrich F.S."/>
            <person name="Fargo D.C."/>
            <person name="Farman M.L."/>
            <person name="Gathman A.C."/>
            <person name="Goldberg J."/>
            <person name="Guigo R."/>
            <person name="Hoegger P.J."/>
            <person name="Hooker J.B."/>
            <person name="Huggins A."/>
            <person name="James T.Y."/>
            <person name="Kamada T."/>
            <person name="Kilaru S."/>
            <person name="Kodira C."/>
            <person name="Kues U."/>
            <person name="Kupfer D."/>
            <person name="Kwan H.S."/>
            <person name="Lomsadze A."/>
            <person name="Li W."/>
            <person name="Lilly W.W."/>
            <person name="Ma L.J."/>
            <person name="Mackey A.J."/>
            <person name="Manning G."/>
            <person name="Martin F."/>
            <person name="Muraguchi H."/>
            <person name="Natvig D.O."/>
            <person name="Palmerini H."/>
            <person name="Ramesh M.A."/>
            <person name="Rehmeyer C.J."/>
            <person name="Roe B.A."/>
            <person name="Shenoy N."/>
            <person name="Stanke M."/>
            <person name="Ter-Hovhannisyan V."/>
            <person name="Tunlid A."/>
            <person name="Velagapudi R."/>
            <person name="Vision T.J."/>
            <person name="Zeng Q."/>
            <person name="Zolan M.E."/>
            <person name="Pukkila P.J."/>
        </authorList>
    </citation>
    <scope>NUCLEOTIDE SEQUENCE [LARGE SCALE GENOMIC DNA]</scope>
    <source>
        <strain evidence="3">Okayama-7 / 130 / ATCC MYA-4618 / FGSC 9003</strain>
    </source>
</reference>
<evidence type="ECO:0000313" key="2">
    <source>
        <dbReference type="EMBL" id="EAU92687.1"/>
    </source>
</evidence>
<protein>
    <submittedName>
        <fullName evidence="2">Uncharacterized protein</fullName>
    </submittedName>
</protein>
<sequence>MSTRLLVQGSSDARRRGSLLRGDDHQRPSTSYDNHAKRNRRRNRRHGKAEGGKDSLNGHTAPVAPEVDGWVSVDPDNRPVDESNRWGGIDESAWTRPPSKPQTMEDILAHQAHLHEDLLRDLVPYWLKGMEAAERGEELKLEVFLNQKIAERKATGWYWTQSDLDKEEKQQGDGWSNHKASNHDPGDDNGWGPNAEVWGDSPAATWGLTGNDDDGTGNGQARRTGNDGDGWVQWTEKRKGGWNQHDRRNQYRRRNDEERGRRGRQRGY</sequence>
<dbReference type="Proteomes" id="UP000001861">
    <property type="component" value="Unassembled WGS sequence"/>
</dbReference>
<proteinExistence type="predicted"/>
<dbReference type="EMBL" id="AACS02000001">
    <property type="protein sequence ID" value="EAU92687.1"/>
    <property type="molecule type" value="Genomic_DNA"/>
</dbReference>
<feature type="compositionally biased region" description="Polar residues" evidence="1">
    <location>
        <begin position="1"/>
        <end position="11"/>
    </location>
</feature>
<comment type="caution">
    <text evidence="2">The sequence shown here is derived from an EMBL/GenBank/DDBJ whole genome shotgun (WGS) entry which is preliminary data.</text>
</comment>